<keyword evidence="2" id="KW-1185">Reference proteome</keyword>
<evidence type="ECO:0000313" key="1">
    <source>
        <dbReference type="EMBL" id="RUS96083.1"/>
    </source>
</evidence>
<evidence type="ECO:0000313" key="2">
    <source>
        <dbReference type="Proteomes" id="UP000276103"/>
    </source>
</evidence>
<sequence>MLAGLLFTSLVLIFLVFDNPERDWRSSVLSAGVVWGVLATFFTECKKKWSSQPITILMAQ</sequence>
<reference evidence="1 2" key="1">
    <citation type="journal article" date="2019" name="Genome Biol. Evol.">
        <title>Day and night: Metabolic profiles and evolutionary relationships of six axenic non-marine cyanobacteria.</title>
        <authorList>
            <person name="Will S.E."/>
            <person name="Henke P."/>
            <person name="Boedeker C."/>
            <person name="Huang S."/>
            <person name="Brinkmann H."/>
            <person name="Rohde M."/>
            <person name="Jarek M."/>
            <person name="Friedl T."/>
            <person name="Seufert S."/>
            <person name="Schumacher M."/>
            <person name="Overmann J."/>
            <person name="Neumann-Schaal M."/>
            <person name="Petersen J."/>
        </authorList>
    </citation>
    <scope>NUCLEOTIDE SEQUENCE [LARGE SCALE GENOMIC DNA]</scope>
    <source>
        <strain evidence="1 2">SAG 1403-4b</strain>
    </source>
</reference>
<gene>
    <name evidence="1" type="ORF">DSM107003_27450</name>
</gene>
<comment type="caution">
    <text evidence="1">The sequence shown here is derived from an EMBL/GenBank/DDBJ whole genome shotgun (WGS) entry which is preliminary data.</text>
</comment>
<name>A0A3S1CPJ1_ANAVA</name>
<proteinExistence type="predicted"/>
<organism evidence="1 2">
    <name type="scientific">Trichormus variabilis SAG 1403-4b</name>
    <dbReference type="NCBI Taxonomy" id="447716"/>
    <lineage>
        <taxon>Bacteria</taxon>
        <taxon>Bacillati</taxon>
        <taxon>Cyanobacteriota</taxon>
        <taxon>Cyanophyceae</taxon>
        <taxon>Nostocales</taxon>
        <taxon>Nostocaceae</taxon>
        <taxon>Trichormus</taxon>
    </lineage>
</organism>
<dbReference type="EMBL" id="RSCM01000008">
    <property type="protein sequence ID" value="RUS96083.1"/>
    <property type="molecule type" value="Genomic_DNA"/>
</dbReference>
<dbReference type="AlphaFoldDB" id="A0A3S1CPJ1"/>
<accession>A0A3S1CPJ1</accession>
<protein>
    <submittedName>
        <fullName evidence="1">Uncharacterized protein</fullName>
    </submittedName>
</protein>
<dbReference type="Proteomes" id="UP000276103">
    <property type="component" value="Unassembled WGS sequence"/>
</dbReference>